<dbReference type="RefSeq" id="WP_271862633.1">
    <property type="nucleotide sequence ID" value="NZ_JAOTGR010000007.1"/>
</dbReference>
<evidence type="ECO:0000256" key="2">
    <source>
        <dbReference type="ARBA" id="ARBA00008107"/>
    </source>
</evidence>
<dbReference type="PIRSF" id="PIRSF003107">
    <property type="entry name" value="PhoU"/>
    <property type="match status" value="1"/>
</dbReference>
<comment type="function">
    <text evidence="7">Plays a role in the regulation of phosphate uptake.</text>
</comment>
<accession>A0A9X3W6U2</accession>
<evidence type="ECO:0000256" key="4">
    <source>
        <dbReference type="ARBA" id="ARBA00022448"/>
    </source>
</evidence>
<evidence type="ECO:0000256" key="3">
    <source>
        <dbReference type="ARBA" id="ARBA00011738"/>
    </source>
</evidence>
<comment type="similarity">
    <text evidence="2 7">Belongs to the PhoU family.</text>
</comment>
<name>A0A9X3W6U2_LACAM</name>
<gene>
    <name evidence="9" type="primary">phoU</name>
    <name evidence="9" type="ORF">ODU72_08395</name>
</gene>
<evidence type="ECO:0000313" key="10">
    <source>
        <dbReference type="Proteomes" id="UP001141981"/>
    </source>
</evidence>
<organism evidence="9 10">
    <name type="scientific">Lactobacillus amylovorus</name>
    <dbReference type="NCBI Taxonomy" id="1604"/>
    <lineage>
        <taxon>Bacteria</taxon>
        <taxon>Bacillati</taxon>
        <taxon>Bacillota</taxon>
        <taxon>Bacilli</taxon>
        <taxon>Lactobacillales</taxon>
        <taxon>Lactobacillaceae</taxon>
        <taxon>Lactobacillus</taxon>
    </lineage>
</organism>
<dbReference type="Gene3D" id="1.20.58.220">
    <property type="entry name" value="Phosphate transport system protein phou homolog 2, domain 2"/>
    <property type="match status" value="1"/>
</dbReference>
<dbReference type="EMBL" id="JAOTGY010000017">
    <property type="protein sequence ID" value="MDB6258676.1"/>
    <property type="molecule type" value="Genomic_DNA"/>
</dbReference>
<reference evidence="9" key="1">
    <citation type="journal article" date="2022" name="Microorganisms">
        <title>Antibiotic Susceptibility, Resistance Gene Determinants and Corresponding Genomic Regions in Lactobacillus amylovorus Isolates Derived from Wild Boars and Domestic Pigs.</title>
        <authorList>
            <person name="Moravkova M."/>
            <person name="Kostovova I."/>
            <person name="Kavanova K."/>
            <person name="Pechar R."/>
            <person name="Stanek S."/>
            <person name="Brychta A."/>
            <person name="Zeman M."/>
            <person name="Kubasova T."/>
        </authorList>
    </citation>
    <scope>NUCLEOTIDE SEQUENCE</scope>
    <source>
        <strain evidence="9">M490A</strain>
    </source>
</reference>
<comment type="subunit">
    <text evidence="3 7">Homodimer.</text>
</comment>
<evidence type="ECO:0000259" key="8">
    <source>
        <dbReference type="Pfam" id="PF01895"/>
    </source>
</evidence>
<dbReference type="FunFam" id="1.20.58.220:FF:000004">
    <property type="entry name" value="Phosphate-specific transport system accessory protein PhoU"/>
    <property type="match status" value="1"/>
</dbReference>
<keyword evidence="6 7" id="KW-0592">Phosphate transport</keyword>
<dbReference type="InterPro" id="IPR026022">
    <property type="entry name" value="PhoU_dom"/>
</dbReference>
<comment type="caution">
    <text evidence="9">The sequence shown here is derived from an EMBL/GenBank/DDBJ whole genome shotgun (WGS) entry which is preliminary data.</text>
</comment>
<dbReference type="NCBIfam" id="TIGR02135">
    <property type="entry name" value="phoU_full"/>
    <property type="match status" value="1"/>
</dbReference>
<evidence type="ECO:0000256" key="1">
    <source>
        <dbReference type="ARBA" id="ARBA00004496"/>
    </source>
</evidence>
<feature type="domain" description="PhoU" evidence="8">
    <location>
        <begin position="118"/>
        <end position="202"/>
    </location>
</feature>
<dbReference type="GO" id="GO:0006817">
    <property type="term" value="P:phosphate ion transport"/>
    <property type="evidence" value="ECO:0007669"/>
    <property type="project" value="UniProtKB-KW"/>
</dbReference>
<dbReference type="AlphaFoldDB" id="A0A9X3W6U2"/>
<proteinExistence type="inferred from homology"/>
<dbReference type="InterPro" id="IPR028366">
    <property type="entry name" value="PhoU"/>
</dbReference>
<comment type="subcellular location">
    <subcellularLocation>
        <location evidence="1 7">Cytoplasm</location>
    </subcellularLocation>
</comment>
<feature type="domain" description="PhoU" evidence="8">
    <location>
        <begin position="18"/>
        <end position="104"/>
    </location>
</feature>
<evidence type="ECO:0000313" key="9">
    <source>
        <dbReference type="EMBL" id="MDB6258676.1"/>
    </source>
</evidence>
<dbReference type="GO" id="GO:0045936">
    <property type="term" value="P:negative regulation of phosphate metabolic process"/>
    <property type="evidence" value="ECO:0007669"/>
    <property type="project" value="InterPro"/>
</dbReference>
<evidence type="ECO:0000256" key="5">
    <source>
        <dbReference type="ARBA" id="ARBA00022490"/>
    </source>
</evidence>
<dbReference type="GO" id="GO:0030643">
    <property type="term" value="P:intracellular phosphate ion homeostasis"/>
    <property type="evidence" value="ECO:0007669"/>
    <property type="project" value="InterPro"/>
</dbReference>
<dbReference type="Pfam" id="PF01895">
    <property type="entry name" value="PhoU"/>
    <property type="match status" value="2"/>
</dbReference>
<keyword evidence="4 7" id="KW-0813">Transport</keyword>
<keyword evidence="5 7" id="KW-0963">Cytoplasm</keyword>
<dbReference type="GO" id="GO:0005737">
    <property type="term" value="C:cytoplasm"/>
    <property type="evidence" value="ECO:0007669"/>
    <property type="project" value="UniProtKB-SubCell"/>
</dbReference>
<evidence type="ECO:0000256" key="6">
    <source>
        <dbReference type="ARBA" id="ARBA00022592"/>
    </source>
</evidence>
<dbReference type="PANTHER" id="PTHR42930:SF3">
    <property type="entry name" value="PHOSPHATE-SPECIFIC TRANSPORT SYSTEM ACCESSORY PROTEIN PHOU"/>
    <property type="match status" value="1"/>
</dbReference>
<dbReference type="Proteomes" id="UP001141981">
    <property type="component" value="Unassembled WGS sequence"/>
</dbReference>
<evidence type="ECO:0000256" key="7">
    <source>
        <dbReference type="PIRNR" id="PIRNR003107"/>
    </source>
</evidence>
<dbReference type="PANTHER" id="PTHR42930">
    <property type="entry name" value="PHOSPHATE-SPECIFIC TRANSPORT SYSTEM ACCESSORY PROTEIN PHOU"/>
    <property type="match status" value="1"/>
</dbReference>
<sequence>MRTRFDDELDELHKSMVEIGELCKDTITETTDTLFTGDTHEANDSINLYHRIHKNERKIEDSCLRLLMEQQPVATDLRVISASLKAVYDLERIGEIAADISELVLNDHLSVANDMINLKEMSRAATEMVNDSITALVKADKDLAETVIRRDDQVDGFFNQAKETLVKSFKEDGNPEYLLNLLMVAKYFEKIGDHAVNIARWAKFVETGKSGR</sequence>
<reference evidence="9" key="2">
    <citation type="submission" date="2022-10" db="EMBL/GenBank/DDBJ databases">
        <authorList>
            <person name="Kostovova I."/>
            <person name="Moravkova M."/>
            <person name="Pechar R."/>
        </authorList>
    </citation>
    <scope>NUCLEOTIDE SEQUENCE</scope>
    <source>
        <strain evidence="9">M490A</strain>
    </source>
</reference>
<protein>
    <recommendedName>
        <fullName evidence="7">Phosphate-specific transport system accessory protein PhoU</fullName>
    </recommendedName>
</protein>
<dbReference type="SUPFAM" id="SSF109755">
    <property type="entry name" value="PhoU-like"/>
    <property type="match status" value="1"/>
</dbReference>
<dbReference type="InterPro" id="IPR038078">
    <property type="entry name" value="PhoU-like_sf"/>
</dbReference>